<dbReference type="Proteomes" id="UP000094112">
    <property type="component" value="Unassembled WGS sequence"/>
</dbReference>
<evidence type="ECO:0000259" key="3">
    <source>
        <dbReference type="PROSITE" id="PS50405"/>
    </source>
</evidence>
<keyword evidence="5" id="KW-1185">Reference proteome</keyword>
<dbReference type="Gene3D" id="3.40.30.10">
    <property type="entry name" value="Glutaredoxin"/>
    <property type="match status" value="1"/>
</dbReference>
<organism evidence="4 5">
    <name type="scientific">Wickerhamomyces anomalus (strain ATCC 58044 / CBS 1984 / NCYC 433 / NRRL Y-366-8)</name>
    <name type="common">Yeast</name>
    <name type="synonym">Hansenula anomala</name>
    <dbReference type="NCBI Taxonomy" id="683960"/>
    <lineage>
        <taxon>Eukaryota</taxon>
        <taxon>Fungi</taxon>
        <taxon>Dikarya</taxon>
        <taxon>Ascomycota</taxon>
        <taxon>Saccharomycotina</taxon>
        <taxon>Saccharomycetes</taxon>
        <taxon>Phaffomycetales</taxon>
        <taxon>Wickerhamomycetaceae</taxon>
        <taxon>Wickerhamomyces</taxon>
    </lineage>
</organism>
<dbReference type="PROSITE" id="PS50404">
    <property type="entry name" value="GST_NTER"/>
    <property type="match status" value="1"/>
</dbReference>
<dbReference type="Gene3D" id="1.20.1050.10">
    <property type="match status" value="1"/>
</dbReference>
<name>A0A1E3P8V2_WICAA</name>
<reference evidence="4 5" key="1">
    <citation type="journal article" date="2016" name="Proc. Natl. Acad. Sci. U.S.A.">
        <title>Comparative genomics of biotechnologically important yeasts.</title>
        <authorList>
            <person name="Riley R."/>
            <person name="Haridas S."/>
            <person name="Wolfe K.H."/>
            <person name="Lopes M.R."/>
            <person name="Hittinger C.T."/>
            <person name="Goeker M."/>
            <person name="Salamov A.A."/>
            <person name="Wisecaver J.H."/>
            <person name="Long T.M."/>
            <person name="Calvey C.H."/>
            <person name="Aerts A.L."/>
            <person name="Barry K.W."/>
            <person name="Choi C."/>
            <person name="Clum A."/>
            <person name="Coughlan A.Y."/>
            <person name="Deshpande S."/>
            <person name="Douglass A.P."/>
            <person name="Hanson S.J."/>
            <person name="Klenk H.-P."/>
            <person name="LaButti K.M."/>
            <person name="Lapidus A."/>
            <person name="Lindquist E.A."/>
            <person name="Lipzen A.M."/>
            <person name="Meier-Kolthoff J.P."/>
            <person name="Ohm R.A."/>
            <person name="Otillar R.P."/>
            <person name="Pangilinan J.L."/>
            <person name="Peng Y."/>
            <person name="Rokas A."/>
            <person name="Rosa C.A."/>
            <person name="Scheuner C."/>
            <person name="Sibirny A.A."/>
            <person name="Slot J.C."/>
            <person name="Stielow J.B."/>
            <person name="Sun H."/>
            <person name="Kurtzman C.P."/>
            <person name="Blackwell M."/>
            <person name="Grigoriev I.V."/>
            <person name="Jeffries T.W."/>
        </authorList>
    </citation>
    <scope>NUCLEOTIDE SEQUENCE [LARGE SCALE GENOMIC DNA]</scope>
    <source>
        <strain evidence="5">ATCC 58044 / CBS 1984 / NCYC 433 / NRRL Y-366-8</strain>
    </source>
</reference>
<evidence type="ECO:0000259" key="2">
    <source>
        <dbReference type="PROSITE" id="PS50404"/>
    </source>
</evidence>
<evidence type="ECO:0000256" key="1">
    <source>
        <dbReference type="ARBA" id="ARBA00007409"/>
    </source>
</evidence>
<dbReference type="InterPro" id="IPR036249">
    <property type="entry name" value="Thioredoxin-like_sf"/>
</dbReference>
<dbReference type="RefSeq" id="XP_019041053.1">
    <property type="nucleotide sequence ID" value="XM_019185321.1"/>
</dbReference>
<dbReference type="Pfam" id="PF13409">
    <property type="entry name" value="GST_N_2"/>
    <property type="match status" value="1"/>
</dbReference>
<sequence>MSSKNLDLSDPEHPKDLKPPYLKLYSLGSPNGQKISLYLKLLGIEDYYYRQLDIRTNIQKEPWFIAINPNGRVPTLSDVDSQGKQTILFETGAILLYLVASHAPYQGQATQFQHYAPEKIEYGIKRYKGETESVFGVYELRLKENDGWLVGDHFNIADIAAFPWVRVYAYNDIDIDQFPHLKAWIEKIKIIDGVQAGLDVK</sequence>
<dbReference type="PROSITE" id="PS50405">
    <property type="entry name" value="GST_CTER"/>
    <property type="match status" value="1"/>
</dbReference>
<accession>A0A1E3P8V2</accession>
<dbReference type="PANTHER" id="PTHR44051:SF8">
    <property type="entry name" value="GLUTATHIONE S-TRANSFERASE GSTA"/>
    <property type="match status" value="1"/>
</dbReference>
<dbReference type="SUPFAM" id="SSF47616">
    <property type="entry name" value="GST C-terminal domain-like"/>
    <property type="match status" value="1"/>
</dbReference>
<dbReference type="InterPro" id="IPR010987">
    <property type="entry name" value="Glutathione-S-Trfase_C-like"/>
</dbReference>
<dbReference type="Pfam" id="PF00043">
    <property type="entry name" value="GST_C"/>
    <property type="match status" value="1"/>
</dbReference>
<comment type="similarity">
    <text evidence="1">Belongs to the GST superfamily.</text>
</comment>
<dbReference type="InterPro" id="IPR004045">
    <property type="entry name" value="Glutathione_S-Trfase_N"/>
</dbReference>
<evidence type="ECO:0008006" key="6">
    <source>
        <dbReference type="Google" id="ProtNLM"/>
    </source>
</evidence>
<dbReference type="PANTHER" id="PTHR44051">
    <property type="entry name" value="GLUTATHIONE S-TRANSFERASE-RELATED"/>
    <property type="match status" value="1"/>
</dbReference>
<feature type="domain" description="GST N-terminal" evidence="2">
    <location>
        <begin position="19"/>
        <end position="106"/>
    </location>
</feature>
<gene>
    <name evidence="4" type="ORF">WICANDRAFT_82025</name>
</gene>
<dbReference type="EMBL" id="KV454208">
    <property type="protein sequence ID" value="ODQ61846.1"/>
    <property type="molecule type" value="Genomic_DNA"/>
</dbReference>
<dbReference type="SUPFAM" id="SSF52833">
    <property type="entry name" value="Thioredoxin-like"/>
    <property type="match status" value="1"/>
</dbReference>
<dbReference type="GeneID" id="30202567"/>
<dbReference type="InterPro" id="IPR036282">
    <property type="entry name" value="Glutathione-S-Trfase_C_sf"/>
</dbReference>
<dbReference type="AlphaFoldDB" id="A0A1E3P8V2"/>
<dbReference type="CDD" id="cd03048">
    <property type="entry name" value="GST_N_Ure2p_like"/>
    <property type="match status" value="1"/>
</dbReference>
<proteinExistence type="inferred from homology"/>
<dbReference type="OrthoDB" id="422574at2759"/>
<dbReference type="STRING" id="683960.A0A1E3P8V2"/>
<feature type="domain" description="GST C-terminal" evidence="3">
    <location>
        <begin position="78"/>
        <end position="201"/>
    </location>
</feature>
<dbReference type="InterPro" id="IPR004046">
    <property type="entry name" value="GST_C"/>
</dbReference>
<protein>
    <recommendedName>
        <fullName evidence="6">Glutathione S-transferase</fullName>
    </recommendedName>
</protein>
<evidence type="ECO:0000313" key="5">
    <source>
        <dbReference type="Proteomes" id="UP000094112"/>
    </source>
</evidence>
<evidence type="ECO:0000313" key="4">
    <source>
        <dbReference type="EMBL" id="ODQ61846.1"/>
    </source>
</evidence>